<sequence>MESKAYPFPRTVQKMMGWSCFLRVLLVLALLVLPSFSHGRGFGRKVIETFEFGDSSVELEESAGNSRGMYALDYDLDPKPNTNPKTGYIYTPPPQG</sequence>
<gene>
    <name evidence="2" type="ORF">POTOM_017448</name>
</gene>
<protein>
    <submittedName>
        <fullName evidence="2">Uncharacterized protein</fullName>
    </submittedName>
</protein>
<proteinExistence type="predicted"/>
<dbReference type="PANTHER" id="PTHR37908">
    <property type="entry name" value="TRANSMEMBRANE PROTEIN"/>
    <property type="match status" value="1"/>
</dbReference>
<evidence type="ECO:0000313" key="3">
    <source>
        <dbReference type="Proteomes" id="UP000886885"/>
    </source>
</evidence>
<name>A0A8X7ZUN9_POPTO</name>
<evidence type="ECO:0000256" key="1">
    <source>
        <dbReference type="SAM" id="MobiDB-lite"/>
    </source>
</evidence>
<dbReference type="PANTHER" id="PTHR37908:SF4">
    <property type="entry name" value="PROTEIN, PUTATIVE-RELATED"/>
    <property type="match status" value="1"/>
</dbReference>
<dbReference type="OrthoDB" id="837837at2759"/>
<comment type="caution">
    <text evidence="2">The sequence shown here is derived from an EMBL/GenBank/DDBJ whole genome shotgun (WGS) entry which is preliminary data.</text>
</comment>
<organism evidence="2 3">
    <name type="scientific">Populus tomentosa</name>
    <name type="common">Chinese white poplar</name>
    <dbReference type="NCBI Taxonomy" id="118781"/>
    <lineage>
        <taxon>Eukaryota</taxon>
        <taxon>Viridiplantae</taxon>
        <taxon>Streptophyta</taxon>
        <taxon>Embryophyta</taxon>
        <taxon>Tracheophyta</taxon>
        <taxon>Spermatophyta</taxon>
        <taxon>Magnoliopsida</taxon>
        <taxon>eudicotyledons</taxon>
        <taxon>Gunneridae</taxon>
        <taxon>Pentapetalae</taxon>
        <taxon>rosids</taxon>
        <taxon>fabids</taxon>
        <taxon>Malpighiales</taxon>
        <taxon>Salicaceae</taxon>
        <taxon>Saliceae</taxon>
        <taxon>Populus</taxon>
    </lineage>
</organism>
<keyword evidence="3" id="KW-1185">Reference proteome</keyword>
<feature type="region of interest" description="Disordered" evidence="1">
    <location>
        <begin position="75"/>
        <end position="96"/>
    </location>
</feature>
<accession>A0A8X7ZUN9</accession>
<dbReference type="AlphaFoldDB" id="A0A8X7ZUN9"/>
<dbReference type="Proteomes" id="UP000886885">
    <property type="component" value="Chromosome 4D"/>
</dbReference>
<dbReference type="EMBL" id="JAAWWB010000008">
    <property type="protein sequence ID" value="KAG6777623.1"/>
    <property type="molecule type" value="Genomic_DNA"/>
</dbReference>
<reference evidence="2" key="1">
    <citation type="journal article" date="2020" name="bioRxiv">
        <title>Hybrid origin of Populus tomentosa Carr. identified through genome sequencing and phylogenomic analysis.</title>
        <authorList>
            <person name="An X."/>
            <person name="Gao K."/>
            <person name="Chen Z."/>
            <person name="Li J."/>
            <person name="Yang X."/>
            <person name="Yang X."/>
            <person name="Zhou J."/>
            <person name="Guo T."/>
            <person name="Zhao T."/>
            <person name="Huang S."/>
            <person name="Miao D."/>
            <person name="Khan W.U."/>
            <person name="Rao P."/>
            <person name="Ye M."/>
            <person name="Lei B."/>
            <person name="Liao W."/>
            <person name="Wang J."/>
            <person name="Ji L."/>
            <person name="Li Y."/>
            <person name="Guo B."/>
            <person name="Mustafa N.S."/>
            <person name="Li S."/>
            <person name="Yun Q."/>
            <person name="Keller S.R."/>
            <person name="Mao J."/>
            <person name="Zhang R."/>
            <person name="Strauss S.H."/>
        </authorList>
    </citation>
    <scope>NUCLEOTIDE SEQUENCE</scope>
    <source>
        <strain evidence="2">GM15</strain>
        <tissue evidence="2">Leaf</tissue>
    </source>
</reference>
<evidence type="ECO:0000313" key="2">
    <source>
        <dbReference type="EMBL" id="KAG6777623.1"/>
    </source>
</evidence>